<reference evidence="1 2" key="1">
    <citation type="journal article" date="2011" name="J. Bacteriol.">
        <title>Draft genome sequence of the thermoalkaliphilic Caldalkalibacillus thermarum strain TA2.A1.</title>
        <authorList>
            <person name="Kalamorz F."/>
            <person name="Keis S."/>
            <person name="McMillan D.G."/>
            <person name="Olsson K."/>
            <person name="Stanton J.A."/>
            <person name="Stockwell P."/>
            <person name="Black M.A."/>
            <person name="Klingeman D.M."/>
            <person name="Land M.L."/>
            <person name="Han C.S."/>
            <person name="Martin S.L."/>
            <person name="Becher S.A."/>
            <person name="Peddie C.J."/>
            <person name="Morgan H.W."/>
            <person name="Matthies D."/>
            <person name="Preiss L."/>
            <person name="Meier T."/>
            <person name="Brown S.D."/>
            <person name="Cook G.M."/>
        </authorList>
    </citation>
    <scope>NUCLEOTIDE SEQUENCE [LARGE SCALE GENOMIC DNA]</scope>
    <source>
        <strain evidence="1 2">TA2.A1</strain>
    </source>
</reference>
<name>F5L314_CALTT</name>
<evidence type="ECO:0000313" key="2">
    <source>
        <dbReference type="Proteomes" id="UP000010716"/>
    </source>
</evidence>
<accession>F5L314</accession>
<proteinExistence type="predicted"/>
<comment type="caution">
    <text evidence="1">The sequence shown here is derived from an EMBL/GenBank/DDBJ whole genome shotgun (WGS) entry which is preliminary data.</text>
</comment>
<sequence>MLVYNYYDGRLCPIWYVVYLEKKDYTKDVFCVPVQCPFQPLSEFEESLGVSVFLSELVVNNQKPNCFGINIKSIRQRAEMAGISISDIRFLVIQMGDLEEVLCMARVRWKTICTR</sequence>
<dbReference type="eggNOG" id="ENOG5033N7B">
    <property type="taxonomic scope" value="Bacteria"/>
</dbReference>
<organism evidence="1 2">
    <name type="scientific">Caldalkalibacillus thermarum (strain TA2.A1)</name>
    <dbReference type="NCBI Taxonomy" id="986075"/>
    <lineage>
        <taxon>Bacteria</taxon>
        <taxon>Bacillati</taxon>
        <taxon>Bacillota</taxon>
        <taxon>Bacilli</taxon>
        <taxon>Bacillales</taxon>
        <taxon>Bacillaceae</taxon>
        <taxon>Caldalkalibacillus</taxon>
    </lineage>
</organism>
<dbReference type="Proteomes" id="UP000010716">
    <property type="component" value="Unassembled WGS sequence"/>
</dbReference>
<protein>
    <submittedName>
        <fullName evidence="1">Uncharacterized protein</fullName>
    </submittedName>
</protein>
<gene>
    <name evidence="1" type="ORF">CathTA2_0174</name>
</gene>
<evidence type="ECO:0000313" key="1">
    <source>
        <dbReference type="EMBL" id="EGL84264.1"/>
    </source>
</evidence>
<dbReference type="EMBL" id="AFCE01000014">
    <property type="protein sequence ID" value="EGL84264.1"/>
    <property type="molecule type" value="Genomic_DNA"/>
</dbReference>
<dbReference type="AlphaFoldDB" id="F5L314"/>